<dbReference type="EMBL" id="JBEPMM010000006">
    <property type="protein sequence ID" value="MET3693097.1"/>
    <property type="molecule type" value="Genomic_DNA"/>
</dbReference>
<keyword evidence="2" id="KW-1133">Transmembrane helix</keyword>
<accession>A0ABV2L6X5</accession>
<dbReference type="PANTHER" id="PTHR34821">
    <property type="entry name" value="INNER MEMBRANE PROTEIN YDCZ"/>
    <property type="match status" value="1"/>
</dbReference>
<proteinExistence type="predicted"/>
<reference evidence="3 4" key="1">
    <citation type="submission" date="2024-06" db="EMBL/GenBank/DDBJ databases">
        <title>Genomic Encyclopedia of Type Strains, Phase IV (KMG-IV): sequencing the most valuable type-strain genomes for metagenomic binning, comparative biology and taxonomic classification.</title>
        <authorList>
            <person name="Goeker M."/>
        </authorList>
    </citation>
    <scope>NUCLEOTIDE SEQUENCE [LARGE SCALE GENOMIC DNA]</scope>
    <source>
        <strain evidence="3 4">DSM 21331</strain>
    </source>
</reference>
<feature type="compositionally biased region" description="Basic and acidic residues" evidence="1">
    <location>
        <begin position="131"/>
        <end position="142"/>
    </location>
</feature>
<name>A0ABV2L6X5_9HYPH</name>
<evidence type="ECO:0000313" key="3">
    <source>
        <dbReference type="EMBL" id="MET3693097.1"/>
    </source>
</evidence>
<comment type="caution">
    <text evidence="3">The sequence shown here is derived from an EMBL/GenBank/DDBJ whole genome shotgun (WGS) entry which is preliminary data.</text>
</comment>
<evidence type="ECO:0000256" key="2">
    <source>
        <dbReference type="SAM" id="Phobius"/>
    </source>
</evidence>
<sequence length="177" mass="19300">MLNLLLPVALSVTAGACIVLQQALIANLRIALNSSAWAGFASYFVGLLSMVVLALALRDPLPATSLTARIPWWAWSGGFFGAVFIALATILVPELGAATFLALLVTGQMLASVAFDHFWLARPRPARRRRAAADRRGAPDRWRRPHPALRLRLNRPQWRSSARAAPPRRRGCSTGGR</sequence>
<evidence type="ECO:0000256" key="1">
    <source>
        <dbReference type="SAM" id="MobiDB-lite"/>
    </source>
</evidence>
<feature type="transmembrane region" description="Helical" evidence="2">
    <location>
        <begin position="37"/>
        <end position="58"/>
    </location>
</feature>
<organism evidence="3 4">
    <name type="scientific">Methylobacterium goesingense</name>
    <dbReference type="NCBI Taxonomy" id="243690"/>
    <lineage>
        <taxon>Bacteria</taxon>
        <taxon>Pseudomonadati</taxon>
        <taxon>Pseudomonadota</taxon>
        <taxon>Alphaproteobacteria</taxon>
        <taxon>Hyphomicrobiales</taxon>
        <taxon>Methylobacteriaceae</taxon>
        <taxon>Methylobacterium</taxon>
    </lineage>
</organism>
<keyword evidence="2" id="KW-0812">Transmembrane</keyword>
<dbReference type="Proteomes" id="UP001549145">
    <property type="component" value="Unassembled WGS sequence"/>
</dbReference>
<feature type="transmembrane region" description="Helical" evidence="2">
    <location>
        <begin position="98"/>
        <end position="120"/>
    </location>
</feature>
<dbReference type="Pfam" id="PF04657">
    <property type="entry name" value="DMT_YdcZ"/>
    <property type="match status" value="1"/>
</dbReference>
<keyword evidence="2" id="KW-0472">Membrane</keyword>
<dbReference type="PANTHER" id="PTHR34821:SF2">
    <property type="entry name" value="INNER MEMBRANE PROTEIN YDCZ"/>
    <property type="match status" value="1"/>
</dbReference>
<evidence type="ECO:0000313" key="4">
    <source>
        <dbReference type="Proteomes" id="UP001549145"/>
    </source>
</evidence>
<dbReference type="InterPro" id="IPR006750">
    <property type="entry name" value="YdcZ"/>
</dbReference>
<gene>
    <name evidence="3" type="ORF">ABID43_002641</name>
</gene>
<keyword evidence="4" id="KW-1185">Reference proteome</keyword>
<feature type="transmembrane region" description="Helical" evidence="2">
    <location>
        <begin position="70"/>
        <end position="92"/>
    </location>
</feature>
<feature type="region of interest" description="Disordered" evidence="1">
    <location>
        <begin position="130"/>
        <end position="177"/>
    </location>
</feature>
<protein>
    <submittedName>
        <fullName evidence="3">Uncharacterized membrane protein YdcZ (DUF606 family)</fullName>
    </submittedName>
</protein>
<feature type="compositionally biased region" description="Basic residues" evidence="1">
    <location>
        <begin position="143"/>
        <end position="153"/>
    </location>
</feature>